<keyword evidence="3" id="KW-1185">Reference proteome</keyword>
<dbReference type="PANTHER" id="PTHR33164">
    <property type="entry name" value="TRANSCRIPTIONAL REGULATOR, MARR FAMILY"/>
    <property type="match status" value="1"/>
</dbReference>
<comment type="caution">
    <text evidence="2">The sequence shown here is derived from an EMBL/GenBank/DDBJ whole genome shotgun (WGS) entry which is preliminary data.</text>
</comment>
<dbReference type="Proteomes" id="UP000562984">
    <property type="component" value="Unassembled WGS sequence"/>
</dbReference>
<sequence>MQRLLDESIERDMQLTGHMPHAYYLILAMLSEAPEHRLRMNRLAEVTGSSQSRLSHAVTRLEALGWVTREQDSTDRRGQVAALTPAGYERLVRTAPLHAETVRSVLFDPLTPEQQAALGDICRTILSAGDGEKQVRQMDPTA</sequence>
<dbReference type="SMART" id="SM00347">
    <property type="entry name" value="HTH_MARR"/>
    <property type="match status" value="1"/>
</dbReference>
<dbReference type="PANTHER" id="PTHR33164:SF99">
    <property type="entry name" value="MARR FAMILY REGULATORY PROTEIN"/>
    <property type="match status" value="1"/>
</dbReference>
<dbReference type="GO" id="GO:0006950">
    <property type="term" value="P:response to stress"/>
    <property type="evidence" value="ECO:0007669"/>
    <property type="project" value="TreeGrafter"/>
</dbReference>
<dbReference type="PROSITE" id="PS50995">
    <property type="entry name" value="HTH_MARR_2"/>
    <property type="match status" value="1"/>
</dbReference>
<organism evidence="2 3">
    <name type="scientific">Nakamurella aerolata</name>
    <dbReference type="NCBI Taxonomy" id="1656892"/>
    <lineage>
        <taxon>Bacteria</taxon>
        <taxon>Bacillati</taxon>
        <taxon>Actinomycetota</taxon>
        <taxon>Actinomycetes</taxon>
        <taxon>Nakamurellales</taxon>
        <taxon>Nakamurellaceae</taxon>
        <taxon>Nakamurella</taxon>
    </lineage>
</organism>
<protein>
    <submittedName>
        <fullName evidence="2">MarR family transcriptional regulator</fullName>
    </submittedName>
</protein>
<evidence type="ECO:0000313" key="2">
    <source>
        <dbReference type="EMBL" id="NNG34945.1"/>
    </source>
</evidence>
<proteinExistence type="predicted"/>
<dbReference type="EMBL" id="JABEND010000002">
    <property type="protein sequence ID" value="NNG34945.1"/>
    <property type="molecule type" value="Genomic_DNA"/>
</dbReference>
<name>A0A849A310_9ACTN</name>
<evidence type="ECO:0000313" key="3">
    <source>
        <dbReference type="Proteomes" id="UP000562984"/>
    </source>
</evidence>
<dbReference type="InterPro" id="IPR036390">
    <property type="entry name" value="WH_DNA-bd_sf"/>
</dbReference>
<dbReference type="AlphaFoldDB" id="A0A849A310"/>
<dbReference type="Gene3D" id="1.10.10.10">
    <property type="entry name" value="Winged helix-like DNA-binding domain superfamily/Winged helix DNA-binding domain"/>
    <property type="match status" value="1"/>
</dbReference>
<dbReference type="Pfam" id="PF12802">
    <property type="entry name" value="MarR_2"/>
    <property type="match status" value="1"/>
</dbReference>
<gene>
    <name evidence="2" type="ORF">HKD39_04265</name>
</gene>
<dbReference type="InterPro" id="IPR000835">
    <property type="entry name" value="HTH_MarR-typ"/>
</dbReference>
<evidence type="ECO:0000259" key="1">
    <source>
        <dbReference type="PROSITE" id="PS50995"/>
    </source>
</evidence>
<dbReference type="GO" id="GO:0003700">
    <property type="term" value="F:DNA-binding transcription factor activity"/>
    <property type="evidence" value="ECO:0007669"/>
    <property type="project" value="InterPro"/>
</dbReference>
<dbReference type="InterPro" id="IPR036388">
    <property type="entry name" value="WH-like_DNA-bd_sf"/>
</dbReference>
<reference evidence="2 3" key="1">
    <citation type="submission" date="2020-05" db="EMBL/GenBank/DDBJ databases">
        <title>Nakamurella sp. DB0629 isolated from air conditioner.</title>
        <authorList>
            <person name="Kim D.H."/>
            <person name="Kim D.-U."/>
        </authorList>
    </citation>
    <scope>NUCLEOTIDE SEQUENCE [LARGE SCALE GENOMIC DNA]</scope>
    <source>
        <strain evidence="2 3">DB0629</strain>
    </source>
</reference>
<dbReference type="SUPFAM" id="SSF46785">
    <property type="entry name" value="Winged helix' DNA-binding domain"/>
    <property type="match status" value="1"/>
</dbReference>
<dbReference type="InterPro" id="IPR039422">
    <property type="entry name" value="MarR/SlyA-like"/>
</dbReference>
<accession>A0A849A310</accession>
<feature type="domain" description="HTH marR-type" evidence="1">
    <location>
        <begin position="1"/>
        <end position="127"/>
    </location>
</feature>